<keyword evidence="7 10" id="KW-0687">Ribonucleoprotein</keyword>
<dbReference type="PROSITE" id="PS00464">
    <property type="entry name" value="RIBOSOMAL_L22"/>
    <property type="match status" value="1"/>
</dbReference>
<feature type="region of interest" description="Disordered" evidence="14">
    <location>
        <begin position="122"/>
        <end position="157"/>
    </location>
</feature>
<dbReference type="InterPro" id="IPR036394">
    <property type="entry name" value="Ribosomal_uL22_sf"/>
</dbReference>
<keyword evidence="5 10" id="KW-0694">RNA-binding</keyword>
<dbReference type="PATRIC" id="fig|299146.4.peg.4239"/>
<proteinExistence type="inferred from homology"/>
<comment type="function">
    <text evidence="8">This protein binds specifically to 23S rRNA; its binding is stimulated by other ribosomal proteins, e.g. L4, L17, and L20. It is important during the early stages of 50S assembly. It makes multiple contacts with different domains of the 23S rRNA in the assembled 50S subunit and ribosome.</text>
</comment>
<evidence type="ECO:0000256" key="4">
    <source>
        <dbReference type="ARBA" id="ARBA00022730"/>
    </source>
</evidence>
<evidence type="ECO:0000256" key="13">
    <source>
        <dbReference type="RuleBase" id="RU004008"/>
    </source>
</evidence>
<protein>
    <recommendedName>
        <fullName evidence="9 10">Large ribosomal subunit protein uL22</fullName>
    </recommendedName>
</protein>
<dbReference type="NCBIfam" id="TIGR01044">
    <property type="entry name" value="rplV_bact"/>
    <property type="match status" value="1"/>
</dbReference>
<name>A0A1A9A5U7_9ACTN</name>
<evidence type="ECO:0000256" key="12">
    <source>
        <dbReference type="RuleBase" id="RU004006"/>
    </source>
</evidence>
<gene>
    <name evidence="10" type="primary">rplV</name>
    <name evidence="15" type="ORF">GA0070621_4096</name>
</gene>
<keyword evidence="6 10" id="KW-0689">Ribosomal protein</keyword>
<dbReference type="GO" id="GO:0022625">
    <property type="term" value="C:cytosolic large ribosomal subunit"/>
    <property type="evidence" value="ECO:0007669"/>
    <property type="project" value="TreeGrafter"/>
</dbReference>
<dbReference type="GO" id="GO:0019843">
    <property type="term" value="F:rRNA binding"/>
    <property type="evidence" value="ECO:0007669"/>
    <property type="project" value="UniProtKB-UniRule"/>
</dbReference>
<dbReference type="InterPro" id="IPR047867">
    <property type="entry name" value="Ribosomal_uL22_bac/org-type"/>
</dbReference>
<dbReference type="OrthoDB" id="9805969at2"/>
<evidence type="ECO:0000256" key="1">
    <source>
        <dbReference type="ARBA" id="ARBA00003478"/>
    </source>
</evidence>
<dbReference type="AlphaFoldDB" id="A0A1A9A5U7"/>
<dbReference type="PANTHER" id="PTHR13501">
    <property type="entry name" value="CHLOROPLAST 50S RIBOSOMAL PROTEIN L22-RELATED"/>
    <property type="match status" value="1"/>
</dbReference>
<comment type="similarity">
    <text evidence="2 10 11">Belongs to the universal ribosomal protein uL22 family.</text>
</comment>
<accession>A0A1A9A5U7</accession>
<sequence length="157" mass="16642">MPGKGDAPVLPGARAVARHVRISPMKARRVVNLVRGLPAKEALTVLQFAPQAASEQVYKVLASAIANAENNERLDPDALLVSEAFVDEGPTMKRFQPRAQGRAYRIRKRTCHITVAVEAVAPAAPKKPAKKAETAKKAEPATQAGAAEGQSTTEGAE</sequence>
<evidence type="ECO:0000256" key="14">
    <source>
        <dbReference type="SAM" id="MobiDB-lite"/>
    </source>
</evidence>
<organism evidence="15 16">
    <name type="scientific">Micromonospora narathiwatensis</name>
    <dbReference type="NCBI Taxonomy" id="299146"/>
    <lineage>
        <taxon>Bacteria</taxon>
        <taxon>Bacillati</taxon>
        <taxon>Actinomycetota</taxon>
        <taxon>Actinomycetes</taxon>
        <taxon>Micromonosporales</taxon>
        <taxon>Micromonosporaceae</taxon>
        <taxon>Micromonospora</taxon>
    </lineage>
</organism>
<dbReference type="Gene3D" id="3.90.470.10">
    <property type="entry name" value="Ribosomal protein L22/L17"/>
    <property type="match status" value="1"/>
</dbReference>
<dbReference type="GO" id="GO:0006412">
    <property type="term" value="P:translation"/>
    <property type="evidence" value="ECO:0007669"/>
    <property type="project" value="UniProtKB-UniRule"/>
</dbReference>
<dbReference type="InterPro" id="IPR018260">
    <property type="entry name" value="Ribosomal_uL22_CS"/>
</dbReference>
<evidence type="ECO:0000256" key="9">
    <source>
        <dbReference type="ARBA" id="ARBA00035207"/>
    </source>
</evidence>
<dbReference type="HAMAP" id="MF_01331_B">
    <property type="entry name" value="Ribosomal_uL22_B"/>
    <property type="match status" value="1"/>
</dbReference>
<keyword evidence="4 10" id="KW-0699">rRNA-binding</keyword>
<comment type="function">
    <text evidence="1 10">The globular domain of the protein is located near the polypeptide exit tunnel on the outside of the subunit, while an extended beta-hairpin is found that lines the wall of the exit tunnel in the center of the 70S ribosome.</text>
</comment>
<evidence type="ECO:0000256" key="11">
    <source>
        <dbReference type="RuleBase" id="RU004005"/>
    </source>
</evidence>
<dbReference type="Pfam" id="PF00237">
    <property type="entry name" value="Ribosomal_L22"/>
    <property type="match status" value="1"/>
</dbReference>
<evidence type="ECO:0000256" key="10">
    <source>
        <dbReference type="HAMAP-Rule" id="MF_01331"/>
    </source>
</evidence>
<dbReference type="EMBL" id="LT594324">
    <property type="protein sequence ID" value="SBT51552.1"/>
    <property type="molecule type" value="Genomic_DNA"/>
</dbReference>
<dbReference type="RefSeq" id="WP_091198292.1">
    <property type="nucleotide sequence ID" value="NZ_LT594324.1"/>
</dbReference>
<evidence type="ECO:0000256" key="6">
    <source>
        <dbReference type="ARBA" id="ARBA00022980"/>
    </source>
</evidence>
<feature type="compositionally biased region" description="Basic and acidic residues" evidence="14">
    <location>
        <begin position="130"/>
        <end position="139"/>
    </location>
</feature>
<evidence type="ECO:0000313" key="16">
    <source>
        <dbReference type="Proteomes" id="UP000198765"/>
    </source>
</evidence>
<dbReference type="PANTHER" id="PTHR13501:SF8">
    <property type="entry name" value="LARGE RIBOSOMAL SUBUNIT PROTEIN UL22M"/>
    <property type="match status" value="1"/>
</dbReference>
<evidence type="ECO:0000256" key="5">
    <source>
        <dbReference type="ARBA" id="ARBA00022884"/>
    </source>
</evidence>
<dbReference type="SUPFAM" id="SSF54843">
    <property type="entry name" value="Ribosomal protein L22"/>
    <property type="match status" value="1"/>
</dbReference>
<evidence type="ECO:0000256" key="7">
    <source>
        <dbReference type="ARBA" id="ARBA00023274"/>
    </source>
</evidence>
<dbReference type="InterPro" id="IPR001063">
    <property type="entry name" value="Ribosomal_uL22"/>
</dbReference>
<evidence type="ECO:0000313" key="15">
    <source>
        <dbReference type="EMBL" id="SBT51552.1"/>
    </source>
</evidence>
<comment type="subunit">
    <text evidence="3 10 12">Part of the 50S ribosomal subunit.</text>
</comment>
<dbReference type="GO" id="GO:0003735">
    <property type="term" value="F:structural constituent of ribosome"/>
    <property type="evidence" value="ECO:0007669"/>
    <property type="project" value="InterPro"/>
</dbReference>
<evidence type="ECO:0000256" key="8">
    <source>
        <dbReference type="ARBA" id="ARBA00025084"/>
    </source>
</evidence>
<dbReference type="InterPro" id="IPR005727">
    <property type="entry name" value="Ribosomal_uL22_bac/chlpt-type"/>
</dbReference>
<comment type="function">
    <text evidence="10 13">This protein binds specifically to 23S rRNA; its binding is stimulated by other ribosomal proteins, e.g., L4, L17, and L20. It is important during the early stages of 50S assembly. It makes multiple contacts with different domains of the 23S rRNA in the assembled 50S subunit and ribosome.</text>
</comment>
<evidence type="ECO:0000256" key="3">
    <source>
        <dbReference type="ARBA" id="ARBA00011838"/>
    </source>
</evidence>
<reference evidence="15 16" key="1">
    <citation type="submission" date="2016-06" db="EMBL/GenBank/DDBJ databases">
        <authorList>
            <person name="Kjaerup R.B."/>
            <person name="Dalgaard T.S."/>
            <person name="Juul-Madsen H.R."/>
        </authorList>
    </citation>
    <scope>NUCLEOTIDE SEQUENCE [LARGE SCALE GENOMIC DNA]</scope>
    <source>
        <strain evidence="15 16">DSM 45248</strain>
    </source>
</reference>
<dbReference type="Proteomes" id="UP000198765">
    <property type="component" value="Chromosome I"/>
</dbReference>
<evidence type="ECO:0000256" key="2">
    <source>
        <dbReference type="ARBA" id="ARBA00009451"/>
    </source>
</evidence>
<dbReference type="CDD" id="cd00336">
    <property type="entry name" value="Ribosomal_L22"/>
    <property type="match status" value="1"/>
</dbReference>
<keyword evidence="16" id="KW-1185">Reference proteome</keyword>